<dbReference type="PRINTS" id="PR00039">
    <property type="entry name" value="HTHLYSR"/>
</dbReference>
<evidence type="ECO:0000256" key="3">
    <source>
        <dbReference type="ARBA" id="ARBA00023125"/>
    </source>
</evidence>
<gene>
    <name evidence="6" type="ORF">FM037_02030</name>
</gene>
<dbReference type="InterPro" id="IPR036388">
    <property type="entry name" value="WH-like_DNA-bd_sf"/>
</dbReference>
<dbReference type="SUPFAM" id="SSF46785">
    <property type="entry name" value="Winged helix' DNA-binding domain"/>
    <property type="match status" value="1"/>
</dbReference>
<dbReference type="PANTHER" id="PTHR30346">
    <property type="entry name" value="TRANSCRIPTIONAL DUAL REGULATOR HCAR-RELATED"/>
    <property type="match status" value="1"/>
</dbReference>
<dbReference type="InterPro" id="IPR005119">
    <property type="entry name" value="LysR_subst-bd"/>
</dbReference>
<protein>
    <submittedName>
        <fullName evidence="6">LysR family transcriptional regulator</fullName>
    </submittedName>
</protein>
<dbReference type="Gene3D" id="3.40.190.10">
    <property type="entry name" value="Periplasmic binding protein-like II"/>
    <property type="match status" value="2"/>
</dbReference>
<dbReference type="Pfam" id="PF03466">
    <property type="entry name" value="LysR_substrate"/>
    <property type="match status" value="1"/>
</dbReference>
<evidence type="ECO:0000313" key="6">
    <source>
        <dbReference type="EMBL" id="QDO82238.1"/>
    </source>
</evidence>
<evidence type="ECO:0000256" key="4">
    <source>
        <dbReference type="ARBA" id="ARBA00023163"/>
    </source>
</evidence>
<feature type="domain" description="HTH lysR-type" evidence="5">
    <location>
        <begin position="28"/>
        <end position="83"/>
    </location>
</feature>
<evidence type="ECO:0000313" key="7">
    <source>
        <dbReference type="Proteomes" id="UP000315947"/>
    </source>
</evidence>
<keyword evidence="7" id="KW-1185">Reference proteome</keyword>
<evidence type="ECO:0000256" key="1">
    <source>
        <dbReference type="ARBA" id="ARBA00009437"/>
    </source>
</evidence>
<dbReference type="Pfam" id="PF00126">
    <property type="entry name" value="HTH_1"/>
    <property type="match status" value="1"/>
</dbReference>
<accession>A0ABX5WT01</accession>
<evidence type="ECO:0000259" key="5">
    <source>
        <dbReference type="PROSITE" id="PS50931"/>
    </source>
</evidence>
<dbReference type="EMBL" id="CP041614">
    <property type="protein sequence ID" value="QDO82238.1"/>
    <property type="molecule type" value="Genomic_DNA"/>
</dbReference>
<organism evidence="6 7">
    <name type="scientific">Shewanella psychropiezotolerans</name>
    <dbReference type="NCBI Taxonomy" id="2593655"/>
    <lineage>
        <taxon>Bacteria</taxon>
        <taxon>Pseudomonadati</taxon>
        <taxon>Pseudomonadota</taxon>
        <taxon>Gammaproteobacteria</taxon>
        <taxon>Alteromonadales</taxon>
        <taxon>Shewanellaceae</taxon>
        <taxon>Shewanella</taxon>
    </lineage>
</organism>
<keyword evidence="4" id="KW-0804">Transcription</keyword>
<dbReference type="InterPro" id="IPR037409">
    <property type="entry name" value="XapR_PBP2"/>
</dbReference>
<comment type="similarity">
    <text evidence="1">Belongs to the LysR transcriptional regulatory family.</text>
</comment>
<reference evidence="6 7" key="1">
    <citation type="submission" date="2019-07" db="EMBL/GenBank/DDBJ databases">
        <title>Shewanella sp. YLB-06 whole genomic sequence.</title>
        <authorList>
            <person name="Yu L."/>
        </authorList>
    </citation>
    <scope>NUCLEOTIDE SEQUENCE [LARGE SCALE GENOMIC DNA]</scope>
    <source>
        <strain evidence="6 7">YLB-06</strain>
    </source>
</reference>
<dbReference type="InterPro" id="IPR036390">
    <property type="entry name" value="WH_DNA-bd_sf"/>
</dbReference>
<evidence type="ECO:0000256" key="2">
    <source>
        <dbReference type="ARBA" id="ARBA00023015"/>
    </source>
</evidence>
<dbReference type="PANTHER" id="PTHR30346:SF0">
    <property type="entry name" value="HCA OPERON TRANSCRIPTIONAL ACTIVATOR HCAR"/>
    <property type="match status" value="1"/>
</dbReference>
<dbReference type="CDD" id="cd08449">
    <property type="entry name" value="PBP2_XapR"/>
    <property type="match status" value="1"/>
</dbReference>
<keyword evidence="2" id="KW-0805">Transcription regulation</keyword>
<dbReference type="InterPro" id="IPR000847">
    <property type="entry name" value="LysR_HTH_N"/>
</dbReference>
<dbReference type="PROSITE" id="PS50931">
    <property type="entry name" value="HTH_LYSR"/>
    <property type="match status" value="1"/>
</dbReference>
<proteinExistence type="inferred from homology"/>
<dbReference type="Proteomes" id="UP000315947">
    <property type="component" value="Chromosome"/>
</dbReference>
<sequence>MGDIFLKKDHLDMLLDLKSLYWAERLSMKMLRYFYVASHSQNLTQAAERLHISKSPLSAQMRELEAILSVELFNREQRSIQLTAAGVLLRQECQSIFEVIERSVNKVTQFERETQGHLRFGIVSSIFWAGFGYACQQLKKQYPKIQFEFIELSPQRQKVALFNNEIDIGFVRYADTLNITPLESCDLYCESMSIALPDKHRLCRRKQLCLSDLANEQFVMMSQKNSASALLVVEHCIKEGFIPHIIQEVVEPMTLMNVIENHEGISIVPNSFSRQSWKHIRFVELKQHIPANICAVYHPQKITEDKQALIQSLNVFMNAAPRSIPS</sequence>
<name>A0ABX5WT01_9GAMM</name>
<dbReference type="Gene3D" id="1.10.10.10">
    <property type="entry name" value="Winged helix-like DNA-binding domain superfamily/Winged helix DNA-binding domain"/>
    <property type="match status" value="1"/>
</dbReference>
<keyword evidence="3" id="KW-0238">DNA-binding</keyword>
<dbReference type="SUPFAM" id="SSF53850">
    <property type="entry name" value="Periplasmic binding protein-like II"/>
    <property type="match status" value="1"/>
</dbReference>